<name>A0A5N5WG00_9EURO</name>
<dbReference type="Gene3D" id="3.40.50.150">
    <property type="entry name" value="Vaccinia Virus protein VP39"/>
    <property type="match status" value="1"/>
</dbReference>
<dbReference type="InterPro" id="IPR029063">
    <property type="entry name" value="SAM-dependent_MTases_sf"/>
</dbReference>
<evidence type="ECO:0000313" key="2">
    <source>
        <dbReference type="EMBL" id="KAB8067206.1"/>
    </source>
</evidence>
<feature type="domain" description="Methyltransferase" evidence="1">
    <location>
        <begin position="60"/>
        <end position="177"/>
    </location>
</feature>
<accession>A0A5N5WG00</accession>
<dbReference type="GO" id="GO:0032259">
    <property type="term" value="P:methylation"/>
    <property type="evidence" value="ECO:0007669"/>
    <property type="project" value="UniProtKB-KW"/>
</dbReference>
<reference evidence="2 3" key="1">
    <citation type="submission" date="2019-04" db="EMBL/GenBank/DDBJ databases">
        <title>Friends and foes A comparative genomics study of 23 Aspergillus species from section Flavi.</title>
        <authorList>
            <consortium name="DOE Joint Genome Institute"/>
            <person name="Kjaerbolling I."/>
            <person name="Vesth T."/>
            <person name="Frisvad J.C."/>
            <person name="Nybo J.L."/>
            <person name="Theobald S."/>
            <person name="Kildgaard S."/>
            <person name="Isbrandt T."/>
            <person name="Kuo A."/>
            <person name="Sato A."/>
            <person name="Lyhne E.K."/>
            <person name="Kogle M.E."/>
            <person name="Wiebenga A."/>
            <person name="Kun R.S."/>
            <person name="Lubbers R.J."/>
            <person name="Makela M.R."/>
            <person name="Barry K."/>
            <person name="Chovatia M."/>
            <person name="Clum A."/>
            <person name="Daum C."/>
            <person name="Haridas S."/>
            <person name="He G."/>
            <person name="LaButti K."/>
            <person name="Lipzen A."/>
            <person name="Mondo S."/>
            <person name="Riley R."/>
            <person name="Salamov A."/>
            <person name="Simmons B.A."/>
            <person name="Magnuson J.K."/>
            <person name="Henrissat B."/>
            <person name="Mortensen U.H."/>
            <person name="Larsen T.O."/>
            <person name="Devries R.P."/>
            <person name="Grigoriev I.V."/>
            <person name="Machida M."/>
            <person name="Baker S.E."/>
            <person name="Andersen M.R."/>
        </authorList>
    </citation>
    <scope>NUCLEOTIDE SEQUENCE [LARGE SCALE GENOMIC DNA]</scope>
    <source>
        <strain evidence="2 3">CBS 151.66</strain>
    </source>
</reference>
<organism evidence="2 3">
    <name type="scientific">Aspergillus leporis</name>
    <dbReference type="NCBI Taxonomy" id="41062"/>
    <lineage>
        <taxon>Eukaryota</taxon>
        <taxon>Fungi</taxon>
        <taxon>Dikarya</taxon>
        <taxon>Ascomycota</taxon>
        <taxon>Pezizomycotina</taxon>
        <taxon>Eurotiomycetes</taxon>
        <taxon>Eurotiomycetidae</taxon>
        <taxon>Eurotiales</taxon>
        <taxon>Aspergillaceae</taxon>
        <taxon>Aspergillus</taxon>
        <taxon>Aspergillus subgen. Circumdati</taxon>
    </lineage>
</organism>
<evidence type="ECO:0000259" key="1">
    <source>
        <dbReference type="Pfam" id="PF13847"/>
    </source>
</evidence>
<protein>
    <submittedName>
        <fullName evidence="2">S-adenosyl-L-methionine-dependent methyltransferase</fullName>
    </submittedName>
</protein>
<keyword evidence="2" id="KW-0489">Methyltransferase</keyword>
<proteinExistence type="predicted"/>
<gene>
    <name evidence="2" type="ORF">BDV29DRAFT_200524</name>
</gene>
<dbReference type="CDD" id="cd02440">
    <property type="entry name" value="AdoMet_MTases"/>
    <property type="match status" value="1"/>
</dbReference>
<dbReference type="AlphaFoldDB" id="A0A5N5WG00"/>
<dbReference type="EMBL" id="ML732536">
    <property type="protein sequence ID" value="KAB8067206.1"/>
    <property type="molecule type" value="Genomic_DNA"/>
</dbReference>
<dbReference type="GO" id="GO:0008168">
    <property type="term" value="F:methyltransferase activity"/>
    <property type="evidence" value="ECO:0007669"/>
    <property type="project" value="UniProtKB-KW"/>
</dbReference>
<sequence length="307" mass="34978">MGSSKERKSNLYDSAYLAEYYDISTRIAQETVRDARFYTSALRGHLQAYSPLEHHGQPIVVLDVGTGTGRVLLNLAYETSRTHDNLNHVQFIGIDREPAMIHYALAMQQKYQIMKRIGRIDWLVGEAVHMISMEILQNHIGRVDLIIFAAGSVSYLTGPDEPLKFFTQVAALLRPGSGRFYLSVRDDLISSRSITDDVLLPRNGKTVAWPGLHEQQVTPSALYAGVLYYQQPVEDTVIYGPLKTNRFRVQAIRRTGFGDDEILEDNLIETTLRVWNETEMLNWAEEAGLKCLETFHEFDQTYYVLGR</sequence>
<dbReference type="Pfam" id="PF13847">
    <property type="entry name" value="Methyltransf_31"/>
    <property type="match status" value="1"/>
</dbReference>
<keyword evidence="2" id="KW-0808">Transferase</keyword>
<keyword evidence="3" id="KW-1185">Reference proteome</keyword>
<dbReference type="InterPro" id="IPR025714">
    <property type="entry name" value="Methyltranfer_dom"/>
</dbReference>
<dbReference type="SUPFAM" id="SSF53335">
    <property type="entry name" value="S-adenosyl-L-methionine-dependent methyltransferases"/>
    <property type="match status" value="1"/>
</dbReference>
<evidence type="ECO:0000313" key="3">
    <source>
        <dbReference type="Proteomes" id="UP000326565"/>
    </source>
</evidence>
<dbReference type="OrthoDB" id="5339271at2759"/>
<dbReference type="Proteomes" id="UP000326565">
    <property type="component" value="Unassembled WGS sequence"/>
</dbReference>